<proteinExistence type="predicted"/>
<accession>A0AAU1UJ95</accession>
<sequence length="93" mass="10664">MANRSARTTIEHNKGEAISAFDDPYWRRYYYQKCGWLQDVIDGSRDMAKALDKYADAGHAAIRLPMKQPLADDQDAWLGHIYPSWTTVTVNSQ</sequence>
<evidence type="ECO:0000313" key="1">
    <source>
        <dbReference type="EMBL" id="WTS17075.1"/>
    </source>
</evidence>
<dbReference type="AlphaFoldDB" id="A0AAU1UJ95"/>
<protein>
    <submittedName>
        <fullName evidence="1">Uncharacterized protein</fullName>
    </submittedName>
</protein>
<name>A0AAU1UJ95_9ACTN</name>
<gene>
    <name evidence="1" type="ORF">OHU69_42155</name>
</gene>
<reference evidence="1" key="1">
    <citation type="submission" date="2022-10" db="EMBL/GenBank/DDBJ databases">
        <title>The complete genomes of actinobacterial strains from the NBC collection.</title>
        <authorList>
            <person name="Joergensen T.S."/>
            <person name="Alvarez Arevalo M."/>
            <person name="Sterndorff E.B."/>
            <person name="Faurdal D."/>
            <person name="Vuksanovic O."/>
            <person name="Mourched A.-S."/>
            <person name="Charusanti P."/>
            <person name="Shaw S."/>
            <person name="Blin K."/>
            <person name="Weber T."/>
        </authorList>
    </citation>
    <scope>NUCLEOTIDE SEQUENCE</scope>
    <source>
        <strain evidence="1">NBC_00119</strain>
    </source>
</reference>
<organism evidence="1">
    <name type="scientific">Streptomyces sp. NBC_00119</name>
    <dbReference type="NCBI Taxonomy" id="2975659"/>
    <lineage>
        <taxon>Bacteria</taxon>
        <taxon>Bacillati</taxon>
        <taxon>Actinomycetota</taxon>
        <taxon>Actinomycetes</taxon>
        <taxon>Kitasatosporales</taxon>
        <taxon>Streptomycetaceae</taxon>
        <taxon>Streptomyces</taxon>
    </lineage>
</organism>
<dbReference type="EMBL" id="CP108195">
    <property type="protein sequence ID" value="WTS17075.1"/>
    <property type="molecule type" value="Genomic_DNA"/>
</dbReference>